<dbReference type="SMART" id="SM00256">
    <property type="entry name" value="FBOX"/>
    <property type="match status" value="1"/>
</dbReference>
<dbReference type="EnsemblPlants" id="EMT30705">
    <property type="protein sequence ID" value="EMT30705"/>
    <property type="gene ID" value="F775_11489"/>
</dbReference>
<name>M8C0D0_AEGTA</name>
<evidence type="ECO:0000313" key="1">
    <source>
        <dbReference type="EnsemblPlants" id="EMT30705"/>
    </source>
</evidence>
<proteinExistence type="predicted"/>
<dbReference type="InterPro" id="IPR001810">
    <property type="entry name" value="F-box_dom"/>
</dbReference>
<dbReference type="Gene3D" id="1.20.1280.50">
    <property type="match status" value="1"/>
</dbReference>
<dbReference type="PANTHER" id="PTHR31264:SF22">
    <property type="entry name" value="F-BOX DOMAIN-CONTAINING PROTEIN"/>
    <property type="match status" value="1"/>
</dbReference>
<dbReference type="Pfam" id="PF00646">
    <property type="entry name" value="F-box"/>
    <property type="match status" value="1"/>
</dbReference>
<organism evidence="1">
    <name type="scientific">Aegilops tauschii</name>
    <name type="common">Tausch's goatgrass</name>
    <name type="synonym">Aegilops squarrosa</name>
    <dbReference type="NCBI Taxonomy" id="37682"/>
    <lineage>
        <taxon>Eukaryota</taxon>
        <taxon>Viridiplantae</taxon>
        <taxon>Streptophyta</taxon>
        <taxon>Embryophyta</taxon>
        <taxon>Tracheophyta</taxon>
        <taxon>Spermatophyta</taxon>
        <taxon>Magnoliopsida</taxon>
        <taxon>Liliopsida</taxon>
        <taxon>Poales</taxon>
        <taxon>Poaceae</taxon>
        <taxon>BOP clade</taxon>
        <taxon>Pooideae</taxon>
        <taxon>Triticodae</taxon>
        <taxon>Triticeae</taxon>
        <taxon>Triticinae</taxon>
        <taxon>Aegilops</taxon>
    </lineage>
</organism>
<dbReference type="SUPFAM" id="SSF81383">
    <property type="entry name" value="F-box domain"/>
    <property type="match status" value="1"/>
</dbReference>
<dbReference type="InterPro" id="IPR036047">
    <property type="entry name" value="F-box-like_dom_sf"/>
</dbReference>
<dbReference type="AlphaFoldDB" id="M8C0D0"/>
<protein>
    <submittedName>
        <fullName evidence="1">Uncharacterized protein</fullName>
    </submittedName>
</protein>
<reference evidence="1" key="1">
    <citation type="submission" date="2015-06" db="UniProtKB">
        <authorList>
            <consortium name="EnsemblPlants"/>
        </authorList>
    </citation>
    <scope>IDENTIFICATION</scope>
</reference>
<accession>M8C0D0</accession>
<dbReference type="PANTHER" id="PTHR31264">
    <property type="entry name" value="OS07G0554500 PROTEIN-RELATED"/>
    <property type="match status" value="1"/>
</dbReference>
<sequence>MAQPARHLADEILEEIFIRLPTPAALARASTVSPRFRRIITDRPFLRRLRALHPPPLLEIAVDRRAFHPAQEPHPSAPPSRALADGADFSYSFVPVPQTNQELLSPWYHRDIRDGRVLLERSYMFDMGAAAFPNLAVCDPVSRSWSSLGTAEPTWKAFSSFSYLRGCFYWGALWEDKLLVLDTRTMEFSTLNILTGYNIQLLNQLGQGPCWSITAGGYIMVTEMKKCVVGCRLFYFVCSRRRLTQGYILATEMKKCVVGCRLFYFVCSGWRLTSMHRSAVKRTCRD</sequence>